<feature type="compositionally biased region" description="Low complexity" evidence="1">
    <location>
        <begin position="182"/>
        <end position="194"/>
    </location>
</feature>
<reference evidence="2 3" key="1">
    <citation type="submission" date="2015-09" db="EMBL/GenBank/DDBJ databases">
        <title>Trachymyrmex zeteki WGS genome.</title>
        <authorList>
            <person name="Nygaard S."/>
            <person name="Hu H."/>
            <person name="Boomsma J."/>
            <person name="Zhang G."/>
        </authorList>
    </citation>
    <scope>NUCLEOTIDE SEQUENCE [LARGE SCALE GENOMIC DNA]</scope>
    <source>
        <strain evidence="2">Tzet28-1</strain>
        <tissue evidence="2">Whole body</tissue>
    </source>
</reference>
<feature type="compositionally biased region" description="Low complexity" evidence="1">
    <location>
        <begin position="94"/>
        <end position="112"/>
    </location>
</feature>
<feature type="compositionally biased region" description="Basic and acidic residues" evidence="1">
    <location>
        <begin position="318"/>
        <end position="328"/>
    </location>
</feature>
<dbReference type="Proteomes" id="UP000075809">
    <property type="component" value="Unassembled WGS sequence"/>
</dbReference>
<accession>A0A151WJL8</accession>
<evidence type="ECO:0000313" key="3">
    <source>
        <dbReference type="Proteomes" id="UP000075809"/>
    </source>
</evidence>
<feature type="region of interest" description="Disordered" evidence="1">
    <location>
        <begin position="126"/>
        <end position="220"/>
    </location>
</feature>
<sequence length="439" mass="48441">MCCAIFLRTNFIEEVRRRAGEEGREEGREVLNSSVRIVDKIYEAGGYGLSGPCTSESGHRLDSGSPFWRIQLDQDLLDTISAIYPEWFKDYTNSRSASTSSPTSASASGTQSCNDSAAVVVVTGGEHKVAKSDAKSKSKAKKADGHKDKDRDRKDPRRDAKDERDAGNGKKGTKPSPQQDKAAANAAGRKAASAVPGSESKMAEGNQSPPKAEVDDSPLQHAMDRNKEYDMSIKINESDKNHPDTLSTLSSVCRHSLFLLAIRSVTVSHSRPTATENIDKRKEVAIVNIQGWPRSNGREQEHDGKEEKDEEEEEDEREGSLEPKNSDDRVLTLIARHRSELIFVRAMSTHGELNGTSSLPSANNRARRRLIRLSADTPINTTYSSRFIHVSSYQLSLHGEYDTVVYVIGDIYNFVAINVNLTSSELMSKSVIQLLTLDL</sequence>
<keyword evidence="3" id="KW-1185">Reference proteome</keyword>
<dbReference type="STRING" id="64791.A0A151WJL8"/>
<organism evidence="2 3">
    <name type="scientific">Mycetomoellerius zeteki</name>
    <dbReference type="NCBI Taxonomy" id="64791"/>
    <lineage>
        <taxon>Eukaryota</taxon>
        <taxon>Metazoa</taxon>
        <taxon>Ecdysozoa</taxon>
        <taxon>Arthropoda</taxon>
        <taxon>Hexapoda</taxon>
        <taxon>Insecta</taxon>
        <taxon>Pterygota</taxon>
        <taxon>Neoptera</taxon>
        <taxon>Endopterygota</taxon>
        <taxon>Hymenoptera</taxon>
        <taxon>Apocrita</taxon>
        <taxon>Aculeata</taxon>
        <taxon>Formicoidea</taxon>
        <taxon>Formicidae</taxon>
        <taxon>Myrmicinae</taxon>
        <taxon>Mycetomoellerius</taxon>
    </lineage>
</organism>
<feature type="region of interest" description="Disordered" evidence="1">
    <location>
        <begin position="93"/>
        <end position="113"/>
    </location>
</feature>
<name>A0A151WJL8_9HYME</name>
<feature type="region of interest" description="Disordered" evidence="1">
    <location>
        <begin position="289"/>
        <end position="328"/>
    </location>
</feature>
<feature type="compositionally biased region" description="Basic and acidic residues" evidence="1">
    <location>
        <begin position="126"/>
        <end position="168"/>
    </location>
</feature>
<dbReference type="AlphaFoldDB" id="A0A151WJL8"/>
<evidence type="ECO:0000256" key="1">
    <source>
        <dbReference type="SAM" id="MobiDB-lite"/>
    </source>
</evidence>
<dbReference type="EMBL" id="KQ983039">
    <property type="protein sequence ID" value="KYQ48036.1"/>
    <property type="molecule type" value="Genomic_DNA"/>
</dbReference>
<feature type="compositionally biased region" description="Basic and acidic residues" evidence="1">
    <location>
        <begin position="296"/>
        <end position="307"/>
    </location>
</feature>
<gene>
    <name evidence="2" type="ORF">ALC60_12996</name>
</gene>
<evidence type="ECO:0000313" key="2">
    <source>
        <dbReference type="EMBL" id="KYQ48036.1"/>
    </source>
</evidence>
<feature type="compositionally biased region" description="Acidic residues" evidence="1">
    <location>
        <begin position="308"/>
        <end position="317"/>
    </location>
</feature>
<protein>
    <submittedName>
        <fullName evidence="2">Uncharacterized protein</fullName>
    </submittedName>
</protein>
<proteinExistence type="predicted"/>